<dbReference type="Pfam" id="PF00096">
    <property type="entry name" value="zf-C2H2"/>
    <property type="match status" value="3"/>
</dbReference>
<keyword evidence="4 7" id="KW-0863">Zinc-finger</keyword>
<dbReference type="PANTHER" id="PTHR16515">
    <property type="entry name" value="PR DOMAIN ZINC FINGER PROTEIN"/>
    <property type="match status" value="1"/>
</dbReference>
<evidence type="ECO:0000256" key="6">
    <source>
        <dbReference type="ARBA" id="ARBA00023242"/>
    </source>
</evidence>
<feature type="domain" description="C2H2-type" evidence="8">
    <location>
        <begin position="187"/>
        <end position="214"/>
    </location>
</feature>
<keyword evidence="6" id="KW-0539">Nucleus</keyword>
<feature type="domain" description="C2H2-type" evidence="8">
    <location>
        <begin position="271"/>
        <end position="298"/>
    </location>
</feature>
<dbReference type="GO" id="GO:0008270">
    <property type="term" value="F:zinc ion binding"/>
    <property type="evidence" value="ECO:0007669"/>
    <property type="project" value="UniProtKB-KW"/>
</dbReference>
<evidence type="ECO:0000313" key="9">
    <source>
        <dbReference type="EMBL" id="CAK1589074.1"/>
    </source>
</evidence>
<evidence type="ECO:0000256" key="2">
    <source>
        <dbReference type="ARBA" id="ARBA00022723"/>
    </source>
</evidence>
<reference evidence="9 10" key="1">
    <citation type="submission" date="2023-11" db="EMBL/GenBank/DDBJ databases">
        <authorList>
            <person name="Hedman E."/>
            <person name="Englund M."/>
            <person name="Stromberg M."/>
            <person name="Nyberg Akerstrom W."/>
            <person name="Nylinder S."/>
            <person name="Jareborg N."/>
            <person name="Kallberg Y."/>
            <person name="Kronander E."/>
        </authorList>
    </citation>
    <scope>NUCLEOTIDE SEQUENCE [LARGE SCALE GENOMIC DNA]</scope>
</reference>
<comment type="subcellular location">
    <subcellularLocation>
        <location evidence="1">Nucleus</location>
    </subcellularLocation>
</comment>
<feature type="domain" description="C2H2-type" evidence="8">
    <location>
        <begin position="299"/>
        <end position="327"/>
    </location>
</feature>
<dbReference type="Proteomes" id="UP001314205">
    <property type="component" value="Unassembled WGS sequence"/>
</dbReference>
<evidence type="ECO:0000256" key="7">
    <source>
        <dbReference type="PROSITE-ProRule" id="PRU00042"/>
    </source>
</evidence>
<evidence type="ECO:0000256" key="4">
    <source>
        <dbReference type="ARBA" id="ARBA00022771"/>
    </source>
</evidence>
<proteinExistence type="predicted"/>
<dbReference type="SMART" id="SM00355">
    <property type="entry name" value="ZnF_C2H2"/>
    <property type="match status" value="5"/>
</dbReference>
<dbReference type="Gene3D" id="3.30.160.60">
    <property type="entry name" value="Classic Zinc Finger"/>
    <property type="match status" value="5"/>
</dbReference>
<dbReference type="FunFam" id="3.30.160.60:FF:000358">
    <property type="entry name" value="zinc finger protein 24"/>
    <property type="match status" value="1"/>
</dbReference>
<dbReference type="FunFam" id="3.30.160.60:FF:000478">
    <property type="entry name" value="Zinc finger protein 133"/>
    <property type="match status" value="1"/>
</dbReference>
<feature type="domain" description="C2H2-type" evidence="8">
    <location>
        <begin position="243"/>
        <end position="270"/>
    </location>
</feature>
<name>A0AAV1L4U8_9NEOP</name>
<dbReference type="SUPFAM" id="SSF57667">
    <property type="entry name" value="beta-beta-alpha zinc fingers"/>
    <property type="match status" value="3"/>
</dbReference>
<keyword evidence="5" id="KW-0862">Zinc</keyword>
<dbReference type="FunFam" id="3.30.160.60:FF:000870">
    <property type="entry name" value="zinc finger protein 197 isoform X1"/>
    <property type="match status" value="1"/>
</dbReference>
<keyword evidence="2" id="KW-0479">Metal-binding</keyword>
<evidence type="ECO:0000256" key="5">
    <source>
        <dbReference type="ARBA" id="ARBA00022833"/>
    </source>
</evidence>
<dbReference type="EMBL" id="CAVLGL010000083">
    <property type="protein sequence ID" value="CAK1589074.1"/>
    <property type="molecule type" value="Genomic_DNA"/>
</dbReference>
<evidence type="ECO:0000259" key="8">
    <source>
        <dbReference type="PROSITE" id="PS50157"/>
    </source>
</evidence>
<dbReference type="GO" id="GO:0005634">
    <property type="term" value="C:nucleus"/>
    <property type="evidence" value="ECO:0007669"/>
    <property type="project" value="UniProtKB-SubCell"/>
</dbReference>
<keyword evidence="3" id="KW-0677">Repeat</keyword>
<dbReference type="GO" id="GO:0010468">
    <property type="term" value="P:regulation of gene expression"/>
    <property type="evidence" value="ECO:0007669"/>
    <property type="project" value="TreeGrafter"/>
</dbReference>
<evidence type="ECO:0000256" key="3">
    <source>
        <dbReference type="ARBA" id="ARBA00022737"/>
    </source>
</evidence>
<dbReference type="InterPro" id="IPR050331">
    <property type="entry name" value="Zinc_finger"/>
</dbReference>
<dbReference type="InterPro" id="IPR013087">
    <property type="entry name" value="Znf_C2H2_type"/>
</dbReference>
<dbReference type="PROSITE" id="PS50157">
    <property type="entry name" value="ZINC_FINGER_C2H2_2"/>
    <property type="match status" value="5"/>
</dbReference>
<organism evidence="9 10">
    <name type="scientific">Parnassius mnemosyne</name>
    <name type="common">clouded apollo</name>
    <dbReference type="NCBI Taxonomy" id="213953"/>
    <lineage>
        <taxon>Eukaryota</taxon>
        <taxon>Metazoa</taxon>
        <taxon>Ecdysozoa</taxon>
        <taxon>Arthropoda</taxon>
        <taxon>Hexapoda</taxon>
        <taxon>Insecta</taxon>
        <taxon>Pterygota</taxon>
        <taxon>Neoptera</taxon>
        <taxon>Endopterygota</taxon>
        <taxon>Lepidoptera</taxon>
        <taxon>Glossata</taxon>
        <taxon>Ditrysia</taxon>
        <taxon>Papilionoidea</taxon>
        <taxon>Papilionidae</taxon>
        <taxon>Parnassiinae</taxon>
        <taxon>Parnassini</taxon>
        <taxon>Parnassius</taxon>
        <taxon>Driopa</taxon>
    </lineage>
</organism>
<sequence>MMLGDEEIKESSLMRPGDEIISIQEICLTDKFYKKELEFGNEPLFSSSIKNELEVPRFLRDGFFPEGSDQQQARFAWTEEDGNIASLVSEPGFGTTGQTTFGNSLDAALKTEMKEADTSSSSFQPTNRNAFSFFKKSHTDPHIVTSTSASTSSKGSQSTYKIDKTDPRSRYHFVKYVKRNGRTVKLWECGICDREFQHQYTLMRHLPTHTDERNFHCSTCGKSFRQLSTLSQHRAIHSAERPYACEVCNKTFNRVSTLISHRKTHSDEKPYRCHICPKGFHQKGNLRNHLFTHTNERPYRCNICFKGFNQQSNLVCHKNKAHPDDISIGSCNSGRSIPRSAKSVSVAENQVDSSRTSNDYCEVSSTVGPQLQSVETPSSSAWATKSSARDVTKYFPEPFDAWCFINPWSAMGSGVFVDPIKTYHMQVALATKQTPFALLKPDKGAPVLVKVVDTNHLGGKQMLVPATAEDLRDGGKLIMRNDDSSEARGVEVESRSVDNGAVQIRVPVVATVVPKIQPGGQLQLSVEEPHHAYHTALSTEAYLDFNGTDKGLREAIDLIKFKMSHVNVVSNLVLAFLCRVNKNLSILTVAAPCSSLSCALPPPAPSPPLDLISMDLFEPMECLPMGPQITAVDKVHQPPGSDDSDIFIGKFEESIPLSDSD</sequence>
<dbReference type="AlphaFoldDB" id="A0AAV1L4U8"/>
<evidence type="ECO:0000313" key="10">
    <source>
        <dbReference type="Proteomes" id="UP001314205"/>
    </source>
</evidence>
<accession>A0AAV1L4U8</accession>
<keyword evidence="10" id="KW-1185">Reference proteome</keyword>
<dbReference type="PROSITE" id="PS00028">
    <property type="entry name" value="ZINC_FINGER_C2H2_1"/>
    <property type="match status" value="5"/>
</dbReference>
<protein>
    <recommendedName>
        <fullName evidence="8">C2H2-type domain-containing protein</fullName>
    </recommendedName>
</protein>
<comment type="caution">
    <text evidence="9">The sequence shown here is derived from an EMBL/GenBank/DDBJ whole genome shotgun (WGS) entry which is preliminary data.</text>
</comment>
<evidence type="ECO:0000256" key="1">
    <source>
        <dbReference type="ARBA" id="ARBA00004123"/>
    </source>
</evidence>
<dbReference type="PANTHER" id="PTHR16515:SF35">
    <property type="entry name" value="FEZ FAMILY ZINC FINGER PROTEIN 2"/>
    <property type="match status" value="1"/>
</dbReference>
<gene>
    <name evidence="9" type="ORF">PARMNEM_LOCUS9624</name>
</gene>
<dbReference type="InterPro" id="IPR036236">
    <property type="entry name" value="Znf_C2H2_sf"/>
</dbReference>
<feature type="domain" description="C2H2-type" evidence="8">
    <location>
        <begin position="215"/>
        <end position="242"/>
    </location>
</feature>